<accession>A6JR98</accession>
<dbReference type="EMBL" id="CH473997">
    <property type="protein sequence ID" value="EDL91839.1"/>
    <property type="molecule type" value="Genomic_DNA"/>
</dbReference>
<protein>
    <submittedName>
        <fullName evidence="2">RCG55438</fullName>
    </submittedName>
</protein>
<reference evidence="2 3" key="1">
    <citation type="submission" date="2005-09" db="EMBL/GenBank/DDBJ databases">
        <authorList>
            <person name="Mural R.J."/>
            <person name="Li P.W."/>
            <person name="Adams M.D."/>
            <person name="Amanatides P.G."/>
            <person name="Baden-Tillson H."/>
            <person name="Barnstead M."/>
            <person name="Chin S.H."/>
            <person name="Dew I."/>
            <person name="Evans C.A."/>
            <person name="Ferriera S."/>
            <person name="Flanigan M."/>
            <person name="Fosler C."/>
            <person name="Glodek A."/>
            <person name="Gu Z."/>
            <person name="Holt R.A."/>
            <person name="Jennings D."/>
            <person name="Kraft C.L."/>
            <person name="Lu F."/>
            <person name="Nguyen T."/>
            <person name="Nusskern D.R."/>
            <person name="Pfannkoch C.M."/>
            <person name="Sitter C."/>
            <person name="Sutton G.G."/>
            <person name="Venter J.C."/>
            <person name="Wang Z."/>
            <person name="Woodage T."/>
            <person name="Zheng X.H."/>
            <person name="Zhong F."/>
        </authorList>
    </citation>
    <scope>NUCLEOTIDE SEQUENCE [LARGE SCALE GENOMIC DNA]</scope>
    <source>
        <strain>BN</strain>
        <strain evidence="3">Sprague-Dawley</strain>
    </source>
</reference>
<evidence type="ECO:0000256" key="1">
    <source>
        <dbReference type="SAM" id="MobiDB-lite"/>
    </source>
</evidence>
<feature type="region of interest" description="Disordered" evidence="1">
    <location>
        <begin position="1"/>
        <end position="35"/>
    </location>
</feature>
<name>A6JR98_RAT</name>
<evidence type="ECO:0000313" key="2">
    <source>
        <dbReference type="EMBL" id="EDL91839.1"/>
    </source>
</evidence>
<evidence type="ECO:0000313" key="3">
    <source>
        <dbReference type="Proteomes" id="UP000234681"/>
    </source>
</evidence>
<feature type="non-terminal residue" evidence="2">
    <location>
        <position position="55"/>
    </location>
</feature>
<gene>
    <name evidence="2" type="ORF">rCG_55438</name>
</gene>
<dbReference type="Proteomes" id="UP000234681">
    <property type="component" value="Chromosome 9"/>
</dbReference>
<organism evidence="2 3">
    <name type="scientific">Rattus norvegicus</name>
    <name type="common">Rat</name>
    <dbReference type="NCBI Taxonomy" id="10116"/>
    <lineage>
        <taxon>Eukaryota</taxon>
        <taxon>Metazoa</taxon>
        <taxon>Chordata</taxon>
        <taxon>Craniata</taxon>
        <taxon>Vertebrata</taxon>
        <taxon>Euteleostomi</taxon>
        <taxon>Mammalia</taxon>
        <taxon>Eutheria</taxon>
        <taxon>Euarchontoglires</taxon>
        <taxon>Glires</taxon>
        <taxon>Rodentia</taxon>
        <taxon>Myomorpha</taxon>
        <taxon>Muroidea</taxon>
        <taxon>Muridae</taxon>
        <taxon>Murinae</taxon>
        <taxon>Rattus</taxon>
    </lineage>
</organism>
<proteinExistence type="predicted"/>
<feature type="compositionally biased region" description="Basic and acidic residues" evidence="1">
    <location>
        <begin position="16"/>
        <end position="26"/>
    </location>
</feature>
<dbReference type="AlphaFoldDB" id="A6JR98"/>
<sequence>MGEPGSPGVLELPKAAAERWGEERRSGGSCFGKSSKKSLTLHVFQQVPQRSPTAE</sequence>